<protein>
    <recommendedName>
        <fullName evidence="3">Glycosyltransferase family 1 protein</fullName>
    </recommendedName>
</protein>
<dbReference type="RefSeq" id="WP_118431146.1">
    <property type="nucleotide sequence ID" value="NZ_CAUHQG010000003.1"/>
</dbReference>
<proteinExistence type="predicted"/>
<dbReference type="Proteomes" id="UP000285750">
    <property type="component" value="Unassembled WGS sequence"/>
</dbReference>
<evidence type="ECO:0000313" key="1">
    <source>
        <dbReference type="EMBL" id="RGS07919.1"/>
    </source>
</evidence>
<sequence length="322" mass="37296">MRILYIGTPHTYQLYKEGKNPSHWLYGAVEMETEGHQVIWEKETSSLLNDIKLILKYNPDLIFIPNLNIRNHLLLLCLKRLSFIKKPIIAYLHHTPKSGKVSIIYSFLLKALNHCFFLSTKTMEETIQGGYIKQDKCSEPGWGPDMDFYNRVEKSDGDYFISTGKENRDFDLLIEVFKETKAPLKIITAQSHGGNDYTDLKKKCALIPNIEVIITENSGDVYPMMVKEMANAKALVCPLRQERLNYCVGLSTIADAEGLNKPLIITHNPYHSDDRINRFNITTNKQEWIHATTALIFYPKKDSYSMQNCYNNMKQYLHLYQQ</sequence>
<gene>
    <name evidence="1" type="ORF">DWY14_07575</name>
</gene>
<dbReference type="EMBL" id="QRUY01000013">
    <property type="protein sequence ID" value="RGS07919.1"/>
    <property type="molecule type" value="Genomic_DNA"/>
</dbReference>
<evidence type="ECO:0008006" key="3">
    <source>
        <dbReference type="Google" id="ProtNLM"/>
    </source>
</evidence>
<evidence type="ECO:0000313" key="2">
    <source>
        <dbReference type="Proteomes" id="UP000285750"/>
    </source>
</evidence>
<accession>A0A412H6F1</accession>
<dbReference type="SUPFAM" id="SSF53756">
    <property type="entry name" value="UDP-Glycosyltransferase/glycogen phosphorylase"/>
    <property type="match status" value="1"/>
</dbReference>
<reference evidence="1 2" key="1">
    <citation type="submission" date="2018-08" db="EMBL/GenBank/DDBJ databases">
        <title>A genome reference for cultivated species of the human gut microbiota.</title>
        <authorList>
            <person name="Zou Y."/>
            <person name="Xue W."/>
            <person name="Luo G."/>
        </authorList>
    </citation>
    <scope>NUCLEOTIDE SEQUENCE [LARGE SCALE GENOMIC DNA]</scope>
    <source>
        <strain evidence="1 2">AF24-16AC</strain>
    </source>
</reference>
<dbReference type="AlphaFoldDB" id="A0A412H6F1"/>
<organism evidence="1 2">
    <name type="scientific">Phocaeicola plebeius</name>
    <dbReference type="NCBI Taxonomy" id="310297"/>
    <lineage>
        <taxon>Bacteria</taxon>
        <taxon>Pseudomonadati</taxon>
        <taxon>Bacteroidota</taxon>
        <taxon>Bacteroidia</taxon>
        <taxon>Bacteroidales</taxon>
        <taxon>Bacteroidaceae</taxon>
        <taxon>Phocaeicola</taxon>
    </lineage>
</organism>
<comment type="caution">
    <text evidence="1">The sequence shown here is derived from an EMBL/GenBank/DDBJ whole genome shotgun (WGS) entry which is preliminary data.</text>
</comment>
<name>A0A412H6F1_9BACT</name>